<proteinExistence type="predicted"/>
<name>A0A7J5U2I5_9BACT</name>
<reference evidence="1 2" key="1">
    <citation type="submission" date="2019-10" db="EMBL/GenBank/DDBJ databases">
        <title>Rudanella paleaurantiibacter sp. nov., isolated from sludge.</title>
        <authorList>
            <person name="Xu S.Q."/>
        </authorList>
    </citation>
    <scope>NUCLEOTIDE SEQUENCE [LARGE SCALE GENOMIC DNA]</scope>
    <source>
        <strain evidence="1 2">HX-22-17</strain>
    </source>
</reference>
<dbReference type="AlphaFoldDB" id="A0A7J5U2I5"/>
<dbReference type="Proteomes" id="UP000488299">
    <property type="component" value="Unassembled WGS sequence"/>
</dbReference>
<evidence type="ECO:0000313" key="1">
    <source>
        <dbReference type="EMBL" id="KAB7731848.1"/>
    </source>
</evidence>
<accession>A0A7J5U2I5</accession>
<gene>
    <name evidence="1" type="ORF">F5984_06385</name>
</gene>
<keyword evidence="2" id="KW-1185">Reference proteome</keyword>
<dbReference type="RefSeq" id="WP_152123439.1">
    <property type="nucleotide sequence ID" value="NZ_WELI01000002.1"/>
</dbReference>
<dbReference type="Pfam" id="PF13366">
    <property type="entry name" value="PDDEXK_3"/>
    <property type="match status" value="1"/>
</dbReference>
<sequence>MVHKELTELVIGAAFTVHNTLGPGFLEKVYENALVVELQQLGLFVEAQVPIPVTYKGVPVGDFVADLFVESCLLIELKAVEQIHPKHEAQLVNYLTATGIDIGLLINFGSSVSVKRKYRVRSST</sequence>
<dbReference type="NCBIfam" id="TIGR04256">
    <property type="entry name" value="GxxExxY"/>
    <property type="match status" value="1"/>
</dbReference>
<organism evidence="1 2">
    <name type="scientific">Rudanella paleaurantiibacter</name>
    <dbReference type="NCBI Taxonomy" id="2614655"/>
    <lineage>
        <taxon>Bacteria</taxon>
        <taxon>Pseudomonadati</taxon>
        <taxon>Bacteroidota</taxon>
        <taxon>Cytophagia</taxon>
        <taxon>Cytophagales</taxon>
        <taxon>Cytophagaceae</taxon>
        <taxon>Rudanella</taxon>
    </lineage>
</organism>
<evidence type="ECO:0000313" key="2">
    <source>
        <dbReference type="Proteomes" id="UP000488299"/>
    </source>
</evidence>
<protein>
    <submittedName>
        <fullName evidence="1">GxxExxY protein</fullName>
    </submittedName>
</protein>
<comment type="caution">
    <text evidence="1">The sequence shown here is derived from an EMBL/GenBank/DDBJ whole genome shotgun (WGS) entry which is preliminary data.</text>
</comment>
<dbReference type="EMBL" id="WELI01000002">
    <property type="protein sequence ID" value="KAB7731848.1"/>
    <property type="molecule type" value="Genomic_DNA"/>
</dbReference>
<dbReference type="InterPro" id="IPR026350">
    <property type="entry name" value="GxxExxY"/>
</dbReference>